<accession>A0A8J5JXG2</accession>
<keyword evidence="2" id="KW-1185">Reference proteome</keyword>
<dbReference type="InterPro" id="IPR015422">
    <property type="entry name" value="PyrdxlP-dep_Trfase_small"/>
</dbReference>
<gene>
    <name evidence="1" type="primary">Aro-L</name>
    <name evidence="1" type="ORF">Hamer_G013130</name>
</gene>
<dbReference type="Gene3D" id="3.90.1150.10">
    <property type="entry name" value="Aspartate Aminotransferase, domain 1"/>
    <property type="match status" value="1"/>
</dbReference>
<comment type="caution">
    <text evidence="1">The sequence shown here is derived from an EMBL/GenBank/DDBJ whole genome shotgun (WGS) entry which is preliminary data.</text>
</comment>
<keyword evidence="1" id="KW-0808">Transferase</keyword>
<dbReference type="AlphaFoldDB" id="A0A8J5JXG2"/>
<reference evidence="1" key="1">
    <citation type="journal article" date="2021" name="Sci. Adv.">
        <title>The American lobster genome reveals insights on longevity, neural, and immune adaptations.</title>
        <authorList>
            <person name="Polinski J.M."/>
            <person name="Zimin A.V."/>
            <person name="Clark K.F."/>
            <person name="Kohn A.B."/>
            <person name="Sadowski N."/>
            <person name="Timp W."/>
            <person name="Ptitsyn A."/>
            <person name="Khanna P."/>
            <person name="Romanova D.Y."/>
            <person name="Williams P."/>
            <person name="Greenwood S.J."/>
            <person name="Moroz L.L."/>
            <person name="Walt D.R."/>
            <person name="Bodnar A.G."/>
        </authorList>
    </citation>
    <scope>NUCLEOTIDE SEQUENCE</scope>
    <source>
        <strain evidence="1">GMGI-L3</strain>
    </source>
</reference>
<organism evidence="1 2">
    <name type="scientific">Homarus americanus</name>
    <name type="common">American lobster</name>
    <dbReference type="NCBI Taxonomy" id="6706"/>
    <lineage>
        <taxon>Eukaryota</taxon>
        <taxon>Metazoa</taxon>
        <taxon>Ecdysozoa</taxon>
        <taxon>Arthropoda</taxon>
        <taxon>Crustacea</taxon>
        <taxon>Multicrustacea</taxon>
        <taxon>Malacostraca</taxon>
        <taxon>Eumalacostraca</taxon>
        <taxon>Eucarida</taxon>
        <taxon>Decapoda</taxon>
        <taxon>Pleocyemata</taxon>
        <taxon>Astacidea</taxon>
        <taxon>Nephropoidea</taxon>
        <taxon>Nephropidae</taxon>
        <taxon>Homarus</taxon>
    </lineage>
</organism>
<dbReference type="EMBL" id="JAHLQT010024020">
    <property type="protein sequence ID" value="KAG7165627.1"/>
    <property type="molecule type" value="Genomic_DNA"/>
</dbReference>
<dbReference type="Proteomes" id="UP000747542">
    <property type="component" value="Unassembled WGS sequence"/>
</dbReference>
<evidence type="ECO:0000313" key="2">
    <source>
        <dbReference type="Proteomes" id="UP000747542"/>
    </source>
</evidence>
<sequence>MLVKRGVKKNIVLVPGKYFMADSNKPCQYMRAAFSCATADQLMKGFKNLAELIREEIALQNAQIIDP</sequence>
<name>A0A8J5JXG2_HOMAM</name>
<dbReference type="GO" id="GO:0008483">
    <property type="term" value="F:transaminase activity"/>
    <property type="evidence" value="ECO:0007669"/>
    <property type="project" value="UniProtKB-KW"/>
</dbReference>
<evidence type="ECO:0000313" key="1">
    <source>
        <dbReference type="EMBL" id="KAG7165627.1"/>
    </source>
</evidence>
<proteinExistence type="predicted"/>
<keyword evidence="1" id="KW-0032">Aminotransferase</keyword>
<protein>
    <submittedName>
        <fullName evidence="1">Aromatic amino acid aminotransferase-like</fullName>
    </submittedName>
</protein>